<proteinExistence type="predicted"/>
<evidence type="ECO:0008006" key="5">
    <source>
        <dbReference type="Google" id="ProtNLM"/>
    </source>
</evidence>
<comment type="caution">
    <text evidence="3">The sequence shown here is derived from an EMBL/GenBank/DDBJ whole genome shotgun (WGS) entry which is preliminary data.</text>
</comment>
<feature type="signal peptide" evidence="2">
    <location>
        <begin position="1"/>
        <end position="28"/>
    </location>
</feature>
<accession>A0A1F4UJ57</accession>
<dbReference type="Proteomes" id="UP000178631">
    <property type="component" value="Unassembled WGS sequence"/>
</dbReference>
<evidence type="ECO:0000313" key="4">
    <source>
        <dbReference type="Proteomes" id="UP000178631"/>
    </source>
</evidence>
<reference evidence="3 4" key="1">
    <citation type="journal article" date="2016" name="Nat. Commun.">
        <title>Thousands of microbial genomes shed light on interconnected biogeochemical processes in an aquifer system.</title>
        <authorList>
            <person name="Anantharaman K."/>
            <person name="Brown C.T."/>
            <person name="Hug L.A."/>
            <person name="Sharon I."/>
            <person name="Castelle C.J."/>
            <person name="Probst A.J."/>
            <person name="Thomas B.C."/>
            <person name="Singh A."/>
            <person name="Wilkins M.J."/>
            <person name="Karaoz U."/>
            <person name="Brodie E.L."/>
            <person name="Williams K.H."/>
            <person name="Hubbard S.S."/>
            <person name="Banfield J.F."/>
        </authorList>
    </citation>
    <scope>NUCLEOTIDE SEQUENCE [LARGE SCALE GENOMIC DNA]</scope>
</reference>
<name>A0A1F4UJ57_9BACT</name>
<feature type="transmembrane region" description="Helical" evidence="1">
    <location>
        <begin position="93"/>
        <end position="114"/>
    </location>
</feature>
<keyword evidence="1" id="KW-0472">Membrane</keyword>
<feature type="chain" id="PRO_5009514864" description="DUF4134 domain-containing protein" evidence="2">
    <location>
        <begin position="29"/>
        <end position="120"/>
    </location>
</feature>
<dbReference type="AlphaFoldDB" id="A0A1F4UJ57"/>
<keyword evidence="1" id="KW-0812">Transmembrane</keyword>
<keyword evidence="1" id="KW-1133">Transmembrane helix</keyword>
<dbReference type="NCBIfam" id="NF045849">
    <property type="entry name" value="ICE_MMCAP2_0565"/>
    <property type="match status" value="1"/>
</dbReference>
<feature type="transmembrane region" description="Helical" evidence="1">
    <location>
        <begin position="56"/>
        <end position="81"/>
    </location>
</feature>
<gene>
    <name evidence="3" type="ORF">A3J98_01360</name>
</gene>
<evidence type="ECO:0000256" key="2">
    <source>
        <dbReference type="SAM" id="SignalP"/>
    </source>
</evidence>
<organism evidence="3 4">
    <name type="scientific">candidate division WS6 bacterium RIFOXYC1_FULL_33_10</name>
    <dbReference type="NCBI Taxonomy" id="1802606"/>
    <lineage>
        <taxon>Bacteria</taxon>
        <taxon>Candidatus Dojkabacteria</taxon>
    </lineage>
</organism>
<sequence>MKERLAKISSKAVATITMVAGSATAALAADSPLTWIETIQGQDDDLNTWVVDIINWAIGLAALAAVVMLIAAGFLYITAAGDENKIGKATKTLTFAIVGLVICFIAVMLVNFVLNQWLQN</sequence>
<evidence type="ECO:0000313" key="3">
    <source>
        <dbReference type="EMBL" id="OGC44253.1"/>
    </source>
</evidence>
<keyword evidence="2" id="KW-0732">Signal</keyword>
<dbReference type="EMBL" id="MEUP01000138">
    <property type="protein sequence ID" value="OGC44253.1"/>
    <property type="molecule type" value="Genomic_DNA"/>
</dbReference>
<evidence type="ECO:0000256" key="1">
    <source>
        <dbReference type="SAM" id="Phobius"/>
    </source>
</evidence>
<dbReference type="InterPro" id="IPR043993">
    <property type="entry name" value="T4SS_pilin"/>
</dbReference>
<dbReference type="Pfam" id="PF18895">
    <property type="entry name" value="T4SS_pilin"/>
    <property type="match status" value="1"/>
</dbReference>
<protein>
    <recommendedName>
        <fullName evidence="5">DUF4134 domain-containing protein</fullName>
    </recommendedName>
</protein>